<dbReference type="Proteomes" id="UP000828390">
    <property type="component" value="Unassembled WGS sequence"/>
</dbReference>
<proteinExistence type="predicted"/>
<dbReference type="AlphaFoldDB" id="A0A9D4M3N3"/>
<organism evidence="1 2">
    <name type="scientific">Dreissena polymorpha</name>
    <name type="common">Zebra mussel</name>
    <name type="synonym">Mytilus polymorpha</name>
    <dbReference type="NCBI Taxonomy" id="45954"/>
    <lineage>
        <taxon>Eukaryota</taxon>
        <taxon>Metazoa</taxon>
        <taxon>Spiralia</taxon>
        <taxon>Lophotrochozoa</taxon>
        <taxon>Mollusca</taxon>
        <taxon>Bivalvia</taxon>
        <taxon>Autobranchia</taxon>
        <taxon>Heteroconchia</taxon>
        <taxon>Euheterodonta</taxon>
        <taxon>Imparidentia</taxon>
        <taxon>Neoheterodontei</taxon>
        <taxon>Myida</taxon>
        <taxon>Dreissenoidea</taxon>
        <taxon>Dreissenidae</taxon>
        <taxon>Dreissena</taxon>
    </lineage>
</organism>
<reference evidence="1" key="1">
    <citation type="journal article" date="2019" name="bioRxiv">
        <title>The Genome of the Zebra Mussel, Dreissena polymorpha: A Resource for Invasive Species Research.</title>
        <authorList>
            <person name="McCartney M.A."/>
            <person name="Auch B."/>
            <person name="Kono T."/>
            <person name="Mallez S."/>
            <person name="Zhang Y."/>
            <person name="Obille A."/>
            <person name="Becker A."/>
            <person name="Abrahante J.E."/>
            <person name="Garbe J."/>
            <person name="Badalamenti J.P."/>
            <person name="Herman A."/>
            <person name="Mangelson H."/>
            <person name="Liachko I."/>
            <person name="Sullivan S."/>
            <person name="Sone E.D."/>
            <person name="Koren S."/>
            <person name="Silverstein K.A.T."/>
            <person name="Beckman K.B."/>
            <person name="Gohl D.M."/>
        </authorList>
    </citation>
    <scope>NUCLEOTIDE SEQUENCE</scope>
    <source>
        <strain evidence="1">Duluth1</strain>
        <tissue evidence="1">Whole animal</tissue>
    </source>
</reference>
<evidence type="ECO:0000313" key="1">
    <source>
        <dbReference type="EMBL" id="KAH3868749.1"/>
    </source>
</evidence>
<protein>
    <submittedName>
        <fullName evidence="1">Uncharacterized protein</fullName>
    </submittedName>
</protein>
<keyword evidence="2" id="KW-1185">Reference proteome</keyword>
<comment type="caution">
    <text evidence="1">The sequence shown here is derived from an EMBL/GenBank/DDBJ whole genome shotgun (WGS) entry which is preliminary data.</text>
</comment>
<sequence length="76" mass="8780">MEIRANRDRVIGLHDETMPYHFLGTLEMSKEYLTLEQFEELASLLVSYKDVFAKDGFDLGAFTEIEQTIYTGNAKQ</sequence>
<accession>A0A9D4M3N3</accession>
<evidence type="ECO:0000313" key="2">
    <source>
        <dbReference type="Proteomes" id="UP000828390"/>
    </source>
</evidence>
<reference evidence="1" key="2">
    <citation type="submission" date="2020-11" db="EMBL/GenBank/DDBJ databases">
        <authorList>
            <person name="McCartney M.A."/>
            <person name="Auch B."/>
            <person name="Kono T."/>
            <person name="Mallez S."/>
            <person name="Becker A."/>
            <person name="Gohl D.M."/>
            <person name="Silverstein K.A.T."/>
            <person name="Koren S."/>
            <person name="Bechman K.B."/>
            <person name="Herman A."/>
            <person name="Abrahante J.E."/>
            <person name="Garbe J."/>
        </authorList>
    </citation>
    <scope>NUCLEOTIDE SEQUENCE</scope>
    <source>
        <strain evidence="1">Duluth1</strain>
        <tissue evidence="1">Whole animal</tissue>
    </source>
</reference>
<gene>
    <name evidence="1" type="ORF">DPMN_031901</name>
</gene>
<name>A0A9D4M3N3_DREPO</name>
<dbReference type="EMBL" id="JAIWYP010000002">
    <property type="protein sequence ID" value="KAH3868749.1"/>
    <property type="molecule type" value="Genomic_DNA"/>
</dbReference>